<dbReference type="PANTHER" id="PTHR43883:SF1">
    <property type="entry name" value="GLUCONOKINASE"/>
    <property type="match status" value="1"/>
</dbReference>
<dbReference type="InterPro" id="IPR021122">
    <property type="entry name" value="RNA_ligase_dom_REL/Rnl2"/>
</dbReference>
<keyword evidence="3" id="KW-1185">Reference proteome</keyword>
<evidence type="ECO:0000313" key="3">
    <source>
        <dbReference type="Proteomes" id="UP001501842"/>
    </source>
</evidence>
<dbReference type="EMBL" id="BAAATZ010000019">
    <property type="protein sequence ID" value="GAA2731112.1"/>
    <property type="molecule type" value="Genomic_DNA"/>
</dbReference>
<comment type="caution">
    <text evidence="2">The sequence shown here is derived from an EMBL/GenBank/DDBJ whole genome shotgun (WGS) entry which is preliminary data.</text>
</comment>
<gene>
    <name evidence="2" type="ORF">GCM10010439_45810</name>
</gene>
<dbReference type="GO" id="GO:0016874">
    <property type="term" value="F:ligase activity"/>
    <property type="evidence" value="ECO:0007669"/>
    <property type="project" value="UniProtKB-KW"/>
</dbReference>
<protein>
    <submittedName>
        <fullName evidence="2">RNA ligase family protein</fullName>
    </submittedName>
</protein>
<reference evidence="2 3" key="1">
    <citation type="journal article" date="2019" name="Int. J. Syst. Evol. Microbiol.">
        <title>The Global Catalogue of Microorganisms (GCM) 10K type strain sequencing project: providing services to taxonomists for standard genome sequencing and annotation.</title>
        <authorList>
            <consortium name="The Broad Institute Genomics Platform"/>
            <consortium name="The Broad Institute Genome Sequencing Center for Infectious Disease"/>
            <person name="Wu L."/>
            <person name="Ma J."/>
        </authorList>
    </citation>
    <scope>NUCLEOTIDE SEQUENCE [LARGE SCALE GENOMIC DNA]</scope>
    <source>
        <strain evidence="2 3">JCM 8201</strain>
    </source>
</reference>
<sequence>MIRKYPRTPHLLGSRLQPGDHDLAAVPFRELAGRHLVVEEKLDGANCGISFDQDGVLRLQSRGHYLTGGPREKQFAPLKAWASAVAHLLRPVLGHRYVMYGEWMYAKHTVFYDALPHYFCEFDVYDRDEDVFLSTAARRELLAGTPVHSVPVLHEGPVSGLEKLTSFVGPSTCRTGRWREALDEAALAAGLDPERVRAETDASDEMEGLYLKVEDEGRTVGRFKWVRSSFLTAILDAGGHWQDRPIVANGLADPEVLYAAVR</sequence>
<feature type="domain" description="RNA ligase" evidence="1">
    <location>
        <begin position="35"/>
        <end position="226"/>
    </location>
</feature>
<dbReference type="PANTHER" id="PTHR43883">
    <property type="entry name" value="SLR0207 PROTEIN"/>
    <property type="match status" value="1"/>
</dbReference>
<name>A0ABN3UE55_9ACTN</name>
<organism evidence="2 3">
    <name type="scientific">Actinocorallia aurantiaca</name>
    <dbReference type="NCBI Taxonomy" id="46204"/>
    <lineage>
        <taxon>Bacteria</taxon>
        <taxon>Bacillati</taxon>
        <taxon>Actinomycetota</taxon>
        <taxon>Actinomycetes</taxon>
        <taxon>Streptosporangiales</taxon>
        <taxon>Thermomonosporaceae</taxon>
        <taxon>Actinocorallia</taxon>
    </lineage>
</organism>
<dbReference type="RefSeq" id="WP_344452696.1">
    <property type="nucleotide sequence ID" value="NZ_BAAATZ010000019.1"/>
</dbReference>
<proteinExistence type="predicted"/>
<dbReference type="SUPFAM" id="SSF56091">
    <property type="entry name" value="DNA ligase/mRNA capping enzyme, catalytic domain"/>
    <property type="match status" value="1"/>
</dbReference>
<dbReference type="InterPro" id="IPR052732">
    <property type="entry name" value="Cell-binding_unc_protein"/>
</dbReference>
<evidence type="ECO:0000259" key="1">
    <source>
        <dbReference type="Pfam" id="PF09414"/>
    </source>
</evidence>
<keyword evidence="2" id="KW-0436">Ligase</keyword>
<evidence type="ECO:0000313" key="2">
    <source>
        <dbReference type="EMBL" id="GAA2731112.1"/>
    </source>
</evidence>
<dbReference type="Pfam" id="PF09414">
    <property type="entry name" value="RNA_ligase"/>
    <property type="match status" value="1"/>
</dbReference>
<dbReference type="Proteomes" id="UP001501842">
    <property type="component" value="Unassembled WGS sequence"/>
</dbReference>
<accession>A0ABN3UE55</accession>
<dbReference type="Gene3D" id="3.30.470.30">
    <property type="entry name" value="DNA ligase/mRNA capping enzyme"/>
    <property type="match status" value="1"/>
</dbReference>